<gene>
    <name evidence="2" type="primary">Hypp4186</name>
    <name evidence="2" type="ORF">BLAG_LOCUS22104</name>
</gene>
<dbReference type="EMBL" id="OV696692">
    <property type="protein sequence ID" value="CAH1269458.1"/>
    <property type="molecule type" value="Genomic_DNA"/>
</dbReference>
<protein>
    <submittedName>
        <fullName evidence="2">Hypp4186 protein</fullName>
    </submittedName>
</protein>
<evidence type="ECO:0000313" key="3">
    <source>
        <dbReference type="Proteomes" id="UP000838412"/>
    </source>
</evidence>
<feature type="region of interest" description="Disordered" evidence="1">
    <location>
        <begin position="1"/>
        <end position="39"/>
    </location>
</feature>
<keyword evidence="3" id="KW-1185">Reference proteome</keyword>
<evidence type="ECO:0000256" key="1">
    <source>
        <dbReference type="SAM" id="MobiDB-lite"/>
    </source>
</evidence>
<name>A0A8K0A6D5_BRALA</name>
<dbReference type="AlphaFoldDB" id="A0A8K0A6D5"/>
<organism evidence="2 3">
    <name type="scientific">Branchiostoma lanceolatum</name>
    <name type="common">Common lancelet</name>
    <name type="synonym">Amphioxus lanceolatum</name>
    <dbReference type="NCBI Taxonomy" id="7740"/>
    <lineage>
        <taxon>Eukaryota</taxon>
        <taxon>Metazoa</taxon>
        <taxon>Chordata</taxon>
        <taxon>Cephalochordata</taxon>
        <taxon>Leptocardii</taxon>
        <taxon>Amphioxiformes</taxon>
        <taxon>Branchiostomatidae</taxon>
        <taxon>Branchiostoma</taxon>
    </lineage>
</organism>
<feature type="region of interest" description="Disordered" evidence="1">
    <location>
        <begin position="63"/>
        <end position="120"/>
    </location>
</feature>
<evidence type="ECO:0000313" key="2">
    <source>
        <dbReference type="EMBL" id="CAH1269458.1"/>
    </source>
</evidence>
<dbReference type="Proteomes" id="UP000838412">
    <property type="component" value="Chromosome 7"/>
</dbReference>
<accession>A0A8K0A6D5</accession>
<sequence length="120" mass="13273">MSHNTYISGRRARSPLPTGNGRRSPRRFAPHGWPFRDDSDDEWDGFGGFHHLSVNIAEIIEANRGRGWGSPNGSRPRPWWESAGSVGNTGRWPVRPGAGSRPLPDPDRPRPGRPVVEDSG</sequence>
<proteinExistence type="predicted"/>
<reference evidence="2" key="1">
    <citation type="submission" date="2022-01" db="EMBL/GenBank/DDBJ databases">
        <authorList>
            <person name="Braso-Vives M."/>
        </authorList>
    </citation>
    <scope>NUCLEOTIDE SEQUENCE</scope>
</reference>